<dbReference type="EMBL" id="GGEC01066727">
    <property type="protein sequence ID" value="MBX47211.1"/>
    <property type="molecule type" value="Transcribed_RNA"/>
</dbReference>
<sequence length="40" mass="4440">MSFLRHFLGVLLYFSIYNCKRGQKVLHKGKSGSSKGPLAA</sequence>
<protein>
    <submittedName>
        <fullName evidence="1">Uncharacterized protein</fullName>
    </submittedName>
</protein>
<reference evidence="1" key="1">
    <citation type="submission" date="2018-02" db="EMBL/GenBank/DDBJ databases">
        <title>Rhizophora mucronata_Transcriptome.</title>
        <authorList>
            <person name="Meera S.P."/>
            <person name="Sreeshan A."/>
            <person name="Augustine A."/>
        </authorList>
    </citation>
    <scope>NUCLEOTIDE SEQUENCE</scope>
    <source>
        <tissue evidence="1">Leaf</tissue>
    </source>
</reference>
<accession>A0A2P2NXU7</accession>
<proteinExistence type="predicted"/>
<name>A0A2P2NXU7_RHIMU</name>
<evidence type="ECO:0000313" key="1">
    <source>
        <dbReference type="EMBL" id="MBX47211.1"/>
    </source>
</evidence>
<organism evidence="1">
    <name type="scientific">Rhizophora mucronata</name>
    <name type="common">Asiatic mangrove</name>
    <dbReference type="NCBI Taxonomy" id="61149"/>
    <lineage>
        <taxon>Eukaryota</taxon>
        <taxon>Viridiplantae</taxon>
        <taxon>Streptophyta</taxon>
        <taxon>Embryophyta</taxon>
        <taxon>Tracheophyta</taxon>
        <taxon>Spermatophyta</taxon>
        <taxon>Magnoliopsida</taxon>
        <taxon>eudicotyledons</taxon>
        <taxon>Gunneridae</taxon>
        <taxon>Pentapetalae</taxon>
        <taxon>rosids</taxon>
        <taxon>fabids</taxon>
        <taxon>Malpighiales</taxon>
        <taxon>Rhizophoraceae</taxon>
        <taxon>Rhizophora</taxon>
    </lineage>
</organism>
<dbReference type="AlphaFoldDB" id="A0A2P2NXU7"/>